<sequence length="193" mass="22667">MGLKNIRRDICFRDDPTIPIVLYVKSIDQNPYKNRKYPNESIIYVNNQPEAEIQHKTVNQAQRVEFLNIKYLPLGVDDSGRYNPHVFPHYSTDWSRSLSFNGIFSCVLKVTHVLDDRTVNGFTKWYTYKKLKLMDATKAALRDIVMYLPEYQDSFRKMKEAGYEIIRYARSSKGKKDDLFYAVFQLQGECCHG</sequence>
<proteinExistence type="predicted"/>
<evidence type="ECO:0000313" key="2">
    <source>
        <dbReference type="Proteomes" id="UP000603453"/>
    </source>
</evidence>
<keyword evidence="2" id="KW-1185">Reference proteome</keyword>
<accession>A0A8H7VDL6</accession>
<dbReference type="EMBL" id="JAEPRD010000005">
    <property type="protein sequence ID" value="KAG2212603.1"/>
    <property type="molecule type" value="Genomic_DNA"/>
</dbReference>
<evidence type="ECO:0000313" key="1">
    <source>
        <dbReference type="EMBL" id="KAG2212603.1"/>
    </source>
</evidence>
<protein>
    <submittedName>
        <fullName evidence="1">Uncharacterized protein</fullName>
    </submittedName>
</protein>
<gene>
    <name evidence="1" type="ORF">INT47_000579</name>
</gene>
<comment type="caution">
    <text evidence="1">The sequence shown here is derived from an EMBL/GenBank/DDBJ whole genome shotgun (WGS) entry which is preliminary data.</text>
</comment>
<dbReference type="OrthoDB" id="2264705at2759"/>
<reference evidence="1" key="1">
    <citation type="submission" date="2020-12" db="EMBL/GenBank/DDBJ databases">
        <title>Metabolic potential, ecology and presence of endohyphal bacteria is reflected in genomic diversity of Mucoromycotina.</title>
        <authorList>
            <person name="Muszewska A."/>
            <person name="Okrasinska A."/>
            <person name="Steczkiewicz K."/>
            <person name="Drgas O."/>
            <person name="Orlowska M."/>
            <person name="Perlinska-Lenart U."/>
            <person name="Aleksandrzak-Piekarczyk T."/>
            <person name="Szatraj K."/>
            <person name="Zielenkiewicz U."/>
            <person name="Pilsyk S."/>
            <person name="Malc E."/>
            <person name="Mieczkowski P."/>
            <person name="Kruszewska J.S."/>
            <person name="Biernat P."/>
            <person name="Pawlowska J."/>
        </authorList>
    </citation>
    <scope>NUCLEOTIDE SEQUENCE</scope>
    <source>
        <strain evidence="1">WA0000017839</strain>
    </source>
</reference>
<organism evidence="1 2">
    <name type="scientific">Mucor saturninus</name>
    <dbReference type="NCBI Taxonomy" id="64648"/>
    <lineage>
        <taxon>Eukaryota</taxon>
        <taxon>Fungi</taxon>
        <taxon>Fungi incertae sedis</taxon>
        <taxon>Mucoromycota</taxon>
        <taxon>Mucoromycotina</taxon>
        <taxon>Mucoromycetes</taxon>
        <taxon>Mucorales</taxon>
        <taxon>Mucorineae</taxon>
        <taxon>Mucoraceae</taxon>
        <taxon>Mucor</taxon>
    </lineage>
</organism>
<dbReference type="Proteomes" id="UP000603453">
    <property type="component" value="Unassembled WGS sequence"/>
</dbReference>
<name>A0A8H7VDL6_9FUNG</name>
<dbReference type="AlphaFoldDB" id="A0A8H7VDL6"/>